<keyword evidence="1 3" id="KW-0378">Hydrolase</keyword>
<feature type="region of interest" description="Disordered" evidence="2">
    <location>
        <begin position="1"/>
        <end position="22"/>
    </location>
</feature>
<protein>
    <submittedName>
        <fullName evidence="3">Glycoside hydrolase family 88 protein</fullName>
    </submittedName>
</protein>
<comment type="caution">
    <text evidence="3">The sequence shown here is derived from an EMBL/GenBank/DDBJ whole genome shotgun (WGS) entry which is preliminary data.</text>
</comment>
<dbReference type="PANTHER" id="PTHR33886">
    <property type="entry name" value="UNSATURATED RHAMNOGALACTURONAN HYDROLASE (EUROFUNG)"/>
    <property type="match status" value="1"/>
</dbReference>
<evidence type="ECO:0000256" key="1">
    <source>
        <dbReference type="ARBA" id="ARBA00022801"/>
    </source>
</evidence>
<dbReference type="GO" id="GO:0016787">
    <property type="term" value="F:hydrolase activity"/>
    <property type="evidence" value="ECO:0007669"/>
    <property type="project" value="UniProtKB-KW"/>
</dbReference>
<evidence type="ECO:0000313" key="4">
    <source>
        <dbReference type="Proteomes" id="UP001595891"/>
    </source>
</evidence>
<evidence type="ECO:0000313" key="3">
    <source>
        <dbReference type="EMBL" id="MFC4591723.1"/>
    </source>
</evidence>
<proteinExistence type="predicted"/>
<dbReference type="InterPro" id="IPR012341">
    <property type="entry name" value="6hp_glycosidase-like_sf"/>
</dbReference>
<sequence length="399" mass="43036">MAERIGRSSVPDPRSARPLVPGPGPGRRRVLFGLLGAAAVPLYARGASAAIVPSSTLPARADILAAMRRVNDQWIGAHTNPGDAQWARATYFSGVMAAYRATGEARYLAYAKKWAEQNGYALNGGVGTRHADNHTAGQVYYDLNDVTPDPAKVTAINESLRLMVYGAQSTKIDDWTWVDALHMAMPVFARVAAYRNDDAYRTRLWAMYTYCKKTLKLYDYGHELWYRDRAFVPGGAESVSPNGRPVFWSRGNGWAIAAHAKTLGLLGATATRWPEYTYNIQGLGRSLLATQRSDGFWNVNLGDAAHLPGPETSGTAMFAFGLAYAVRTGIVDRATYLPVAARAWNGMLATAVRADGFLGYVQGVGYKPESSQPVTAGTTADFGVGAFLLAGAELAKLAT</sequence>
<evidence type="ECO:0000256" key="2">
    <source>
        <dbReference type="SAM" id="MobiDB-lite"/>
    </source>
</evidence>
<dbReference type="SUPFAM" id="SSF48208">
    <property type="entry name" value="Six-hairpin glycosidases"/>
    <property type="match status" value="1"/>
</dbReference>
<reference evidence="4" key="1">
    <citation type="journal article" date="2019" name="Int. J. Syst. Evol. Microbiol.">
        <title>The Global Catalogue of Microorganisms (GCM) 10K type strain sequencing project: providing services to taxonomists for standard genome sequencing and annotation.</title>
        <authorList>
            <consortium name="The Broad Institute Genomics Platform"/>
            <consortium name="The Broad Institute Genome Sequencing Center for Infectious Disease"/>
            <person name="Wu L."/>
            <person name="Ma J."/>
        </authorList>
    </citation>
    <scope>NUCLEOTIDE SEQUENCE [LARGE SCALE GENOMIC DNA]</scope>
    <source>
        <strain evidence="4">CCUG 49560</strain>
    </source>
</reference>
<name>A0ABV9EQL0_9ACTN</name>
<organism evidence="3 4">
    <name type="scientific">Sphaerisporangium corydalis</name>
    <dbReference type="NCBI Taxonomy" id="1441875"/>
    <lineage>
        <taxon>Bacteria</taxon>
        <taxon>Bacillati</taxon>
        <taxon>Actinomycetota</taxon>
        <taxon>Actinomycetes</taxon>
        <taxon>Streptosporangiales</taxon>
        <taxon>Streptosporangiaceae</taxon>
        <taxon>Sphaerisporangium</taxon>
    </lineage>
</organism>
<dbReference type="InterPro" id="IPR008928">
    <property type="entry name" value="6-hairpin_glycosidase_sf"/>
</dbReference>
<keyword evidence="4" id="KW-1185">Reference proteome</keyword>
<dbReference type="Pfam" id="PF07470">
    <property type="entry name" value="Glyco_hydro_88"/>
    <property type="match status" value="1"/>
</dbReference>
<accession>A0ABV9EQL0</accession>
<dbReference type="Proteomes" id="UP001595891">
    <property type="component" value="Unassembled WGS sequence"/>
</dbReference>
<dbReference type="PANTHER" id="PTHR33886:SF8">
    <property type="entry name" value="UNSATURATED RHAMNOGALACTURONAN HYDROLASE (EUROFUNG)"/>
    <property type="match status" value="1"/>
</dbReference>
<gene>
    <name evidence="3" type="ORF">ACFO8L_36915</name>
</gene>
<dbReference type="RefSeq" id="WP_262845450.1">
    <property type="nucleotide sequence ID" value="NZ_JANZYP010000039.1"/>
</dbReference>
<dbReference type="EMBL" id="JBHSFN010000036">
    <property type="protein sequence ID" value="MFC4591723.1"/>
    <property type="molecule type" value="Genomic_DNA"/>
</dbReference>
<dbReference type="InterPro" id="IPR010905">
    <property type="entry name" value="Glyco_hydro_88"/>
</dbReference>
<dbReference type="Gene3D" id="1.50.10.10">
    <property type="match status" value="1"/>
</dbReference>
<dbReference type="InterPro" id="IPR052043">
    <property type="entry name" value="PolySaccharide_Degr_Enz"/>
</dbReference>